<name>A0AAV9XHB1_9PEZI</name>
<proteinExistence type="predicted"/>
<comment type="caution">
    <text evidence="3">The sequence shown here is derived from an EMBL/GenBank/DDBJ whole genome shotgun (WGS) entry which is preliminary data.</text>
</comment>
<evidence type="ECO:0000313" key="4">
    <source>
        <dbReference type="Proteomes" id="UP001365542"/>
    </source>
</evidence>
<dbReference type="EMBL" id="JAVHJO010000003">
    <property type="protein sequence ID" value="KAK6541442.1"/>
    <property type="molecule type" value="Genomic_DNA"/>
</dbReference>
<keyword evidence="2" id="KW-1133">Transmembrane helix</keyword>
<organism evidence="3 4">
    <name type="scientific">Orbilia ellipsospora</name>
    <dbReference type="NCBI Taxonomy" id="2528407"/>
    <lineage>
        <taxon>Eukaryota</taxon>
        <taxon>Fungi</taxon>
        <taxon>Dikarya</taxon>
        <taxon>Ascomycota</taxon>
        <taxon>Pezizomycotina</taxon>
        <taxon>Orbiliomycetes</taxon>
        <taxon>Orbiliales</taxon>
        <taxon>Orbiliaceae</taxon>
        <taxon>Orbilia</taxon>
    </lineage>
</organism>
<gene>
    <name evidence="3" type="ORF">TWF694_007253</name>
</gene>
<evidence type="ECO:0000313" key="3">
    <source>
        <dbReference type="EMBL" id="KAK6541442.1"/>
    </source>
</evidence>
<reference evidence="3 4" key="1">
    <citation type="submission" date="2019-10" db="EMBL/GenBank/DDBJ databases">
        <authorList>
            <person name="Palmer J.M."/>
        </authorList>
    </citation>
    <scope>NUCLEOTIDE SEQUENCE [LARGE SCALE GENOMIC DNA]</scope>
    <source>
        <strain evidence="3 4">TWF694</strain>
    </source>
</reference>
<keyword evidence="2" id="KW-0812">Transmembrane</keyword>
<keyword evidence="2" id="KW-0472">Membrane</keyword>
<dbReference type="Proteomes" id="UP001365542">
    <property type="component" value="Unassembled WGS sequence"/>
</dbReference>
<evidence type="ECO:0000256" key="1">
    <source>
        <dbReference type="SAM" id="MobiDB-lite"/>
    </source>
</evidence>
<evidence type="ECO:0000256" key="2">
    <source>
        <dbReference type="SAM" id="Phobius"/>
    </source>
</evidence>
<sequence length="241" mass="25023">MPSTRGLLTTGAGVLSTAALPGIISGIISAIGPDPTIGLPIISGIGVVVTLVGTIIVYIKDRRASRRALEKSVFGKVLNRVERKDLAPQYKAAKARAKADEKAEKVALKAEEKIRKKELQKVIKDRIRKKVKELPLKVVLGTVKFLNTLVVEIPKVTVGDIGADAEGVVQGTVQPIPVVLGPDDLLGKPSVVTGANNAASNFVTSPAATVGNLPVTSPPALVPRPSPPVANNAASLPATPI</sequence>
<dbReference type="AlphaFoldDB" id="A0AAV9XHB1"/>
<feature type="region of interest" description="Disordered" evidence="1">
    <location>
        <begin position="222"/>
        <end position="241"/>
    </location>
</feature>
<keyword evidence="4" id="KW-1185">Reference proteome</keyword>
<protein>
    <submittedName>
        <fullName evidence="3">Uncharacterized protein</fullName>
    </submittedName>
</protein>
<feature type="transmembrane region" description="Helical" evidence="2">
    <location>
        <begin position="37"/>
        <end position="59"/>
    </location>
</feature>
<accession>A0AAV9XHB1</accession>
<feature type="transmembrane region" description="Helical" evidence="2">
    <location>
        <begin position="7"/>
        <end position="31"/>
    </location>
</feature>